<sequence length="150" mass="16498">MFGRSVPPPLNRCDATASGCRHPVVLRIVGGGDHPPALLATPPVAWAPQGRWALRDVKRHVVVETNGIVRRSSWAQPPSLKVKCHTTKGLLHLQLDPSKSPAGVRRFVDLVRDDFFRDQAIFRAVRGVRAQFGISALRETAAIANARWLS</sequence>
<dbReference type="InterPro" id="IPR002130">
    <property type="entry name" value="Cyclophilin-type_PPIase_dom"/>
</dbReference>
<keyword evidence="4" id="KW-1185">Reference proteome</keyword>
<evidence type="ECO:0000259" key="1">
    <source>
        <dbReference type="Pfam" id="PF00160"/>
    </source>
</evidence>
<gene>
    <name evidence="2" type="ORF">CCMP2556_LOCUS54903</name>
    <name evidence="3" type="ORF">CCMP2556_LOCUS54929</name>
</gene>
<accession>A0ABP0SZK2</accession>
<organism evidence="2 4">
    <name type="scientific">Durusdinium trenchii</name>
    <dbReference type="NCBI Taxonomy" id="1381693"/>
    <lineage>
        <taxon>Eukaryota</taxon>
        <taxon>Sar</taxon>
        <taxon>Alveolata</taxon>
        <taxon>Dinophyceae</taxon>
        <taxon>Suessiales</taxon>
        <taxon>Symbiodiniaceae</taxon>
        <taxon>Durusdinium</taxon>
    </lineage>
</organism>
<dbReference type="EMBL" id="CAXAMN010028761">
    <property type="protein sequence ID" value="CAK9117616.1"/>
    <property type="molecule type" value="Genomic_DNA"/>
</dbReference>
<evidence type="ECO:0000313" key="2">
    <source>
        <dbReference type="EMBL" id="CAK9117616.1"/>
    </source>
</evidence>
<evidence type="ECO:0000313" key="4">
    <source>
        <dbReference type="Proteomes" id="UP001642484"/>
    </source>
</evidence>
<protein>
    <recommendedName>
        <fullName evidence="1">PPIase cyclophilin-type domain-containing protein</fullName>
    </recommendedName>
</protein>
<name>A0ABP0SZK2_9DINO</name>
<dbReference type="Proteomes" id="UP001642484">
    <property type="component" value="Unassembled WGS sequence"/>
</dbReference>
<dbReference type="EMBL" id="CAXAMN010028783">
    <property type="protein sequence ID" value="CAK9117661.1"/>
    <property type="molecule type" value="Genomic_DNA"/>
</dbReference>
<dbReference type="SUPFAM" id="SSF50891">
    <property type="entry name" value="Cyclophilin-like"/>
    <property type="match status" value="1"/>
</dbReference>
<proteinExistence type="predicted"/>
<dbReference type="Pfam" id="PF00160">
    <property type="entry name" value="Pro_isomerase"/>
    <property type="match status" value="1"/>
</dbReference>
<comment type="caution">
    <text evidence="2">The sequence shown here is derived from an EMBL/GenBank/DDBJ whole genome shotgun (WGS) entry which is preliminary data.</text>
</comment>
<evidence type="ECO:0000313" key="3">
    <source>
        <dbReference type="EMBL" id="CAK9117661.1"/>
    </source>
</evidence>
<dbReference type="InterPro" id="IPR029000">
    <property type="entry name" value="Cyclophilin-like_dom_sf"/>
</dbReference>
<dbReference type="Gene3D" id="2.40.100.10">
    <property type="entry name" value="Cyclophilin-like"/>
    <property type="match status" value="1"/>
</dbReference>
<reference evidence="2 4" key="1">
    <citation type="submission" date="2024-02" db="EMBL/GenBank/DDBJ databases">
        <authorList>
            <person name="Chen Y."/>
            <person name="Shah S."/>
            <person name="Dougan E. K."/>
            <person name="Thang M."/>
            <person name="Chan C."/>
        </authorList>
    </citation>
    <scope>NUCLEOTIDE SEQUENCE [LARGE SCALE GENOMIC DNA]</scope>
</reference>
<feature type="domain" description="PPIase cyclophilin-type" evidence="1">
    <location>
        <begin position="82"/>
        <end position="133"/>
    </location>
</feature>